<dbReference type="AlphaFoldDB" id="A0A1M5AR15"/>
<comment type="subcellular location">
    <subcellularLocation>
        <location evidence="1">Cell envelope</location>
    </subcellularLocation>
</comment>
<accession>A0A1M5AR15</accession>
<evidence type="ECO:0000313" key="6">
    <source>
        <dbReference type="EMBL" id="SHF32680.1"/>
    </source>
</evidence>
<evidence type="ECO:0000256" key="2">
    <source>
        <dbReference type="ARBA" id="ARBA00007639"/>
    </source>
</evidence>
<evidence type="ECO:0000313" key="7">
    <source>
        <dbReference type="Proteomes" id="UP000184423"/>
    </source>
</evidence>
<gene>
    <name evidence="6" type="ORF">SAMN02746091_02266</name>
</gene>
<dbReference type="GO" id="GO:0030313">
    <property type="term" value="C:cell envelope"/>
    <property type="evidence" value="ECO:0007669"/>
    <property type="project" value="UniProtKB-SubCell"/>
</dbReference>
<reference evidence="7" key="1">
    <citation type="submission" date="2016-11" db="EMBL/GenBank/DDBJ databases">
        <authorList>
            <person name="Varghese N."/>
            <person name="Submissions S."/>
        </authorList>
    </citation>
    <scope>NUCLEOTIDE SEQUENCE [LARGE SCALE GENOMIC DNA]</scope>
    <source>
        <strain evidence="7">DSM 10124</strain>
    </source>
</reference>
<dbReference type="RefSeq" id="WP_073249785.1">
    <property type="nucleotide sequence ID" value="NZ_FQVG01000056.1"/>
</dbReference>
<dbReference type="PANTHER" id="PTHR46847:SF1">
    <property type="entry name" value="D-ALLOSE-BINDING PERIPLASMIC PROTEIN-RELATED"/>
    <property type="match status" value="1"/>
</dbReference>
<protein>
    <submittedName>
        <fullName evidence="6">Monosaccharide ABC transporter substrate-binding protein, CUT2 family (TC 3.A.1.2.-)</fullName>
    </submittedName>
</protein>
<feature type="domain" description="Periplasmic binding protein" evidence="5">
    <location>
        <begin position="47"/>
        <end position="300"/>
    </location>
</feature>
<comment type="similarity">
    <text evidence="2">Belongs to the bacterial solute-binding protein 2 family.</text>
</comment>
<proteinExistence type="inferred from homology"/>
<dbReference type="Gene3D" id="3.40.50.2300">
    <property type="match status" value="2"/>
</dbReference>
<keyword evidence="4" id="KW-0472">Membrane</keyword>
<keyword evidence="4" id="KW-1133">Transmembrane helix</keyword>
<feature type="transmembrane region" description="Helical" evidence="4">
    <location>
        <begin position="12"/>
        <end position="30"/>
    </location>
</feature>
<keyword evidence="3" id="KW-0732">Signal</keyword>
<dbReference type="InterPro" id="IPR025997">
    <property type="entry name" value="SBP_2_dom"/>
</dbReference>
<sequence length="343" mass="38883">MFKKLVDFINRQAILILIIANLAASLLLMYTKNDREQTVFAKPLYHFYFITQNSTDPFWREVIMGANKAAKDNNVVIEFCSPRFNDPKEQLKYLDIAILSKVDGIITHVPTTGDFTSLIDRAFFKGIPVITFENDDNKSKRYSFVGVNSFEVGKKAAELMIKATGGRANIAIITSNDLNQDLVENNLKMNGFFSAIKDYPEMKVVKTYTSKMGILSAEEITQKIIDSQEKINAIFTVSSADTLGAAQLIVDRNKVGEIILVGYGSSEEIIRYIDKEIIYGTISSDPFQMGYESVKALIDIKSSKNVPYYINTELKVLTKETIEEFKKKSNEKEKLLKWESLYE</sequence>
<dbReference type="PANTHER" id="PTHR46847">
    <property type="entry name" value="D-ALLOSE-BINDING PERIPLASMIC PROTEIN-RELATED"/>
    <property type="match status" value="1"/>
</dbReference>
<dbReference type="Pfam" id="PF13407">
    <property type="entry name" value="Peripla_BP_4"/>
    <property type="match status" value="1"/>
</dbReference>
<keyword evidence="7" id="KW-1185">Reference proteome</keyword>
<keyword evidence="4" id="KW-0812">Transmembrane</keyword>
<evidence type="ECO:0000256" key="1">
    <source>
        <dbReference type="ARBA" id="ARBA00004196"/>
    </source>
</evidence>
<evidence type="ECO:0000259" key="5">
    <source>
        <dbReference type="Pfam" id="PF13407"/>
    </source>
</evidence>
<evidence type="ECO:0000256" key="4">
    <source>
        <dbReference type="SAM" id="Phobius"/>
    </source>
</evidence>
<organism evidence="6 7">
    <name type="scientific">Caloramator proteoclasticus DSM 10124</name>
    <dbReference type="NCBI Taxonomy" id="1121262"/>
    <lineage>
        <taxon>Bacteria</taxon>
        <taxon>Bacillati</taxon>
        <taxon>Bacillota</taxon>
        <taxon>Clostridia</taxon>
        <taxon>Eubacteriales</taxon>
        <taxon>Clostridiaceae</taxon>
        <taxon>Caloramator</taxon>
    </lineage>
</organism>
<dbReference type="GO" id="GO:0030246">
    <property type="term" value="F:carbohydrate binding"/>
    <property type="evidence" value="ECO:0007669"/>
    <property type="project" value="UniProtKB-ARBA"/>
</dbReference>
<dbReference type="SUPFAM" id="SSF53822">
    <property type="entry name" value="Periplasmic binding protein-like I"/>
    <property type="match status" value="1"/>
</dbReference>
<evidence type="ECO:0000256" key="3">
    <source>
        <dbReference type="ARBA" id="ARBA00022729"/>
    </source>
</evidence>
<dbReference type="InterPro" id="IPR028082">
    <property type="entry name" value="Peripla_BP_I"/>
</dbReference>
<dbReference type="EMBL" id="FQVG01000056">
    <property type="protein sequence ID" value="SHF32680.1"/>
    <property type="molecule type" value="Genomic_DNA"/>
</dbReference>
<name>A0A1M5AR15_9CLOT</name>
<dbReference type="Proteomes" id="UP000184423">
    <property type="component" value="Unassembled WGS sequence"/>
</dbReference>